<protein>
    <submittedName>
        <fullName evidence="1">Uncharacterized protein</fullName>
    </submittedName>
</protein>
<name>A0A2W7NL87_9BACT</name>
<comment type="caution">
    <text evidence="1">The sequence shown here is derived from an EMBL/GenBank/DDBJ whole genome shotgun (WGS) entry which is preliminary data.</text>
</comment>
<gene>
    <name evidence="1" type="ORF">LX69_00260</name>
</gene>
<dbReference type="AlphaFoldDB" id="A0A2W7NL87"/>
<dbReference type="Proteomes" id="UP000249239">
    <property type="component" value="Unassembled WGS sequence"/>
</dbReference>
<proteinExistence type="predicted"/>
<reference evidence="1 2" key="1">
    <citation type="submission" date="2018-06" db="EMBL/GenBank/DDBJ databases">
        <title>Genomic Encyclopedia of Archaeal and Bacterial Type Strains, Phase II (KMG-II): from individual species to whole genera.</title>
        <authorList>
            <person name="Goeker M."/>
        </authorList>
    </citation>
    <scope>NUCLEOTIDE SEQUENCE [LARGE SCALE GENOMIC DNA]</scope>
    <source>
        <strain evidence="1 2">DSM 6779</strain>
    </source>
</reference>
<dbReference type="EMBL" id="QKZK01000002">
    <property type="protein sequence ID" value="PZX20263.1"/>
    <property type="molecule type" value="Genomic_DNA"/>
</dbReference>
<organism evidence="1 2">
    <name type="scientific">Breznakibacter xylanolyticus</name>
    <dbReference type="NCBI Taxonomy" id="990"/>
    <lineage>
        <taxon>Bacteria</taxon>
        <taxon>Pseudomonadati</taxon>
        <taxon>Bacteroidota</taxon>
        <taxon>Bacteroidia</taxon>
        <taxon>Marinilabiliales</taxon>
        <taxon>Marinilabiliaceae</taxon>
        <taxon>Breznakibacter</taxon>
    </lineage>
</organism>
<sequence length="55" mass="6253">MQQCCKFKTKEESTTGLTFFMPTKSVNRYKSAKVQEYGGALIFQSKIHPSSQFKG</sequence>
<keyword evidence="2" id="KW-1185">Reference proteome</keyword>
<evidence type="ECO:0000313" key="1">
    <source>
        <dbReference type="EMBL" id="PZX20263.1"/>
    </source>
</evidence>
<evidence type="ECO:0000313" key="2">
    <source>
        <dbReference type="Proteomes" id="UP000249239"/>
    </source>
</evidence>
<accession>A0A2W7NL87</accession>